<dbReference type="GO" id="GO:0005524">
    <property type="term" value="F:ATP binding"/>
    <property type="evidence" value="ECO:0007669"/>
    <property type="project" value="UniProtKB-KW"/>
</dbReference>
<keyword evidence="3" id="KW-0067">ATP-binding</keyword>
<gene>
    <name evidence="3" type="ORF">EP073_10025</name>
</gene>
<dbReference type="KEGG" id="gtl:EP073_10025"/>
<keyword evidence="1" id="KW-0418">Kinase</keyword>
<evidence type="ECO:0000313" key="3">
    <source>
        <dbReference type="EMBL" id="QAR33727.1"/>
    </source>
</evidence>
<name>A0A3R5UVJ1_9BACT</name>
<dbReference type="Gene3D" id="3.30.565.10">
    <property type="entry name" value="Histidine kinase-like ATPase, C-terminal domain"/>
    <property type="match status" value="1"/>
</dbReference>
<dbReference type="PANTHER" id="PTHR35526:SF3">
    <property type="entry name" value="ANTI-SIGMA-F FACTOR RSBW"/>
    <property type="match status" value="1"/>
</dbReference>
<dbReference type="InterPro" id="IPR003594">
    <property type="entry name" value="HATPase_dom"/>
</dbReference>
<evidence type="ECO:0000259" key="2">
    <source>
        <dbReference type="Pfam" id="PF13581"/>
    </source>
</evidence>
<evidence type="ECO:0000313" key="4">
    <source>
        <dbReference type="Proteomes" id="UP000287502"/>
    </source>
</evidence>
<feature type="domain" description="Histidine kinase/HSP90-like ATPase" evidence="2">
    <location>
        <begin position="139"/>
        <end position="266"/>
    </location>
</feature>
<organism evidence="3 4">
    <name type="scientific">Geovibrio thiophilus</name>
    <dbReference type="NCBI Taxonomy" id="139438"/>
    <lineage>
        <taxon>Bacteria</taxon>
        <taxon>Pseudomonadati</taxon>
        <taxon>Deferribacterota</taxon>
        <taxon>Deferribacteres</taxon>
        <taxon>Deferribacterales</taxon>
        <taxon>Geovibrionaceae</taxon>
        <taxon>Geovibrio</taxon>
    </lineage>
</organism>
<keyword evidence="1" id="KW-0808">Transferase</keyword>
<dbReference type="GO" id="GO:0004674">
    <property type="term" value="F:protein serine/threonine kinase activity"/>
    <property type="evidence" value="ECO:0007669"/>
    <property type="project" value="UniProtKB-KW"/>
</dbReference>
<protein>
    <submittedName>
        <fullName evidence="3">ATP-binding protein</fullName>
    </submittedName>
</protein>
<accession>A0A3R5UVJ1</accession>
<keyword evidence="4" id="KW-1185">Reference proteome</keyword>
<dbReference type="Proteomes" id="UP000287502">
    <property type="component" value="Chromosome"/>
</dbReference>
<dbReference type="RefSeq" id="WP_128467013.1">
    <property type="nucleotide sequence ID" value="NZ_CP035108.1"/>
</dbReference>
<dbReference type="EMBL" id="CP035108">
    <property type="protein sequence ID" value="QAR33727.1"/>
    <property type="molecule type" value="Genomic_DNA"/>
</dbReference>
<dbReference type="Pfam" id="PF13581">
    <property type="entry name" value="HATPase_c_2"/>
    <property type="match status" value="1"/>
</dbReference>
<proteinExistence type="predicted"/>
<dbReference type="PANTHER" id="PTHR35526">
    <property type="entry name" value="ANTI-SIGMA-F FACTOR RSBW-RELATED"/>
    <property type="match status" value="1"/>
</dbReference>
<dbReference type="InterPro" id="IPR050267">
    <property type="entry name" value="Anti-sigma-factor_SerPK"/>
</dbReference>
<evidence type="ECO:0000256" key="1">
    <source>
        <dbReference type="ARBA" id="ARBA00022527"/>
    </source>
</evidence>
<dbReference type="InterPro" id="IPR036890">
    <property type="entry name" value="HATPase_C_sf"/>
</dbReference>
<sequence>MKKIACFINDNSFLERLTDFCSAERFVLINYKEDKCELDVSVIVFITDCFDTVKGFREDIPLCFIGKRGDLPEGVLAVDEGFDHVQLRYLVDAVCHNGSLENSIASVRPVSIAKTFSVSNDIFNVERIVYILTKEFIYFLDFSSLEKIRIGLAEMITNAIEHGNLSISGDQKLDATEGGTYYSLIEERLKDEKYKGKKVTFTYYIDDSEVKISIEDQGRGFKVDDIPDPTMQEGLFKLHGRGILITRMYFDDVVYNEVGNKVELVKRF</sequence>
<dbReference type="CDD" id="cd16936">
    <property type="entry name" value="HATPase_RsbW-like"/>
    <property type="match status" value="1"/>
</dbReference>
<dbReference type="OrthoDB" id="5456285at2"/>
<reference evidence="3 4" key="1">
    <citation type="submission" date="2019-01" db="EMBL/GenBank/DDBJ databases">
        <title>Geovibrio thiophilus DSM 11263, complete genome.</title>
        <authorList>
            <person name="Spring S."/>
            <person name="Bunk B."/>
            <person name="Sproer C."/>
        </authorList>
    </citation>
    <scope>NUCLEOTIDE SEQUENCE [LARGE SCALE GENOMIC DNA]</scope>
    <source>
        <strain evidence="3 4">DSM 11263</strain>
    </source>
</reference>
<dbReference type="AlphaFoldDB" id="A0A3R5UVJ1"/>
<keyword evidence="1" id="KW-0723">Serine/threonine-protein kinase</keyword>
<dbReference type="SUPFAM" id="SSF55874">
    <property type="entry name" value="ATPase domain of HSP90 chaperone/DNA topoisomerase II/histidine kinase"/>
    <property type="match status" value="1"/>
</dbReference>
<keyword evidence="3" id="KW-0547">Nucleotide-binding</keyword>